<dbReference type="EMBL" id="KN823029">
    <property type="protein sequence ID" value="KIO26135.1"/>
    <property type="molecule type" value="Genomic_DNA"/>
</dbReference>
<organism evidence="2 3">
    <name type="scientific">Tulasnella calospora MUT 4182</name>
    <dbReference type="NCBI Taxonomy" id="1051891"/>
    <lineage>
        <taxon>Eukaryota</taxon>
        <taxon>Fungi</taxon>
        <taxon>Dikarya</taxon>
        <taxon>Basidiomycota</taxon>
        <taxon>Agaricomycotina</taxon>
        <taxon>Agaricomycetes</taxon>
        <taxon>Cantharellales</taxon>
        <taxon>Tulasnellaceae</taxon>
        <taxon>Tulasnella</taxon>
    </lineage>
</organism>
<dbReference type="HOGENOM" id="CLU_1332787_0_0_1"/>
<feature type="transmembrane region" description="Helical" evidence="1">
    <location>
        <begin position="31"/>
        <end position="52"/>
    </location>
</feature>
<accession>A0A0C3Q8I5</accession>
<gene>
    <name evidence="2" type="ORF">M407DRAFT_8013</name>
</gene>
<evidence type="ECO:0000313" key="2">
    <source>
        <dbReference type="EMBL" id="KIO26135.1"/>
    </source>
</evidence>
<dbReference type="AlphaFoldDB" id="A0A0C3Q8I5"/>
<protein>
    <submittedName>
        <fullName evidence="2">Uncharacterized protein</fullName>
    </submittedName>
</protein>
<keyword evidence="3" id="KW-1185">Reference proteome</keyword>
<keyword evidence="1" id="KW-0812">Transmembrane</keyword>
<evidence type="ECO:0000313" key="3">
    <source>
        <dbReference type="Proteomes" id="UP000054248"/>
    </source>
</evidence>
<keyword evidence="1" id="KW-1133">Transmembrane helix</keyword>
<sequence length="206" mass="22907">MPHPSRQRHKWRFKERGSVVPNRDRPTVGALFARLLIIIILLAGTKSFSTVVRPRTSKVKAQINWFREVNYVKACSSGTQRFNGVTKIKIHSFTWFTSCMVESEAATDRLCNKKKRSLRTTFAFAKQAHIVGHARTHTPATERGEMGNRTAIRHLGVPSFSVSFDGEPNGQGRESEMVVGQSQGYATRGGRLGGHAEVPMLASAKT</sequence>
<dbReference type="Proteomes" id="UP000054248">
    <property type="component" value="Unassembled WGS sequence"/>
</dbReference>
<keyword evidence="1" id="KW-0472">Membrane</keyword>
<name>A0A0C3Q8I5_9AGAM</name>
<evidence type="ECO:0000256" key="1">
    <source>
        <dbReference type="SAM" id="Phobius"/>
    </source>
</evidence>
<reference evidence="3" key="2">
    <citation type="submission" date="2015-01" db="EMBL/GenBank/DDBJ databases">
        <title>Evolutionary Origins and Diversification of the Mycorrhizal Mutualists.</title>
        <authorList>
            <consortium name="DOE Joint Genome Institute"/>
            <consortium name="Mycorrhizal Genomics Consortium"/>
            <person name="Kohler A."/>
            <person name="Kuo A."/>
            <person name="Nagy L.G."/>
            <person name="Floudas D."/>
            <person name="Copeland A."/>
            <person name="Barry K.W."/>
            <person name="Cichocki N."/>
            <person name="Veneault-Fourrey C."/>
            <person name="LaButti K."/>
            <person name="Lindquist E.A."/>
            <person name="Lipzen A."/>
            <person name="Lundell T."/>
            <person name="Morin E."/>
            <person name="Murat C."/>
            <person name="Riley R."/>
            <person name="Ohm R."/>
            <person name="Sun H."/>
            <person name="Tunlid A."/>
            <person name="Henrissat B."/>
            <person name="Grigoriev I.V."/>
            <person name="Hibbett D.S."/>
            <person name="Martin F."/>
        </authorList>
    </citation>
    <scope>NUCLEOTIDE SEQUENCE [LARGE SCALE GENOMIC DNA]</scope>
    <source>
        <strain evidence="3">MUT 4182</strain>
    </source>
</reference>
<proteinExistence type="predicted"/>
<reference evidence="2 3" key="1">
    <citation type="submission" date="2014-04" db="EMBL/GenBank/DDBJ databases">
        <authorList>
            <consortium name="DOE Joint Genome Institute"/>
            <person name="Kuo A."/>
            <person name="Girlanda M."/>
            <person name="Perotto S."/>
            <person name="Kohler A."/>
            <person name="Nagy L.G."/>
            <person name="Floudas D."/>
            <person name="Copeland A."/>
            <person name="Barry K.W."/>
            <person name="Cichocki N."/>
            <person name="Veneault-Fourrey C."/>
            <person name="LaButti K."/>
            <person name="Lindquist E.A."/>
            <person name="Lipzen A."/>
            <person name="Lundell T."/>
            <person name="Morin E."/>
            <person name="Murat C."/>
            <person name="Sun H."/>
            <person name="Tunlid A."/>
            <person name="Henrissat B."/>
            <person name="Grigoriev I.V."/>
            <person name="Hibbett D.S."/>
            <person name="Martin F."/>
            <person name="Nordberg H.P."/>
            <person name="Cantor M.N."/>
            <person name="Hua S.X."/>
        </authorList>
    </citation>
    <scope>NUCLEOTIDE SEQUENCE [LARGE SCALE GENOMIC DNA]</scope>
    <source>
        <strain evidence="2 3">MUT 4182</strain>
    </source>
</reference>